<proteinExistence type="predicted"/>
<dbReference type="EMBL" id="JABFJW010000781">
    <property type="protein sequence ID" value="NOK15341.1"/>
    <property type="molecule type" value="Genomic_DNA"/>
</dbReference>
<protein>
    <submittedName>
        <fullName evidence="1">Uncharacterized protein</fullName>
    </submittedName>
</protein>
<comment type="caution">
    <text evidence="1">The sequence shown here is derived from an EMBL/GenBank/DDBJ whole genome shotgun (WGS) entry which is preliminary data.</text>
</comment>
<gene>
    <name evidence="1" type="ORF">HNS30_40715</name>
</gene>
<accession>A0A7Y4NJ61</accession>
<dbReference type="Proteomes" id="UP000528460">
    <property type="component" value="Unassembled WGS sequence"/>
</dbReference>
<dbReference type="RefSeq" id="WP_171422303.1">
    <property type="nucleotide sequence ID" value="NZ_JABFJW010000781.1"/>
</dbReference>
<evidence type="ECO:0000313" key="1">
    <source>
        <dbReference type="EMBL" id="NOK15341.1"/>
    </source>
</evidence>
<evidence type="ECO:0000313" key="2">
    <source>
        <dbReference type="Proteomes" id="UP000528460"/>
    </source>
</evidence>
<sequence length="92" mass="10942">MLKSKKYDNKYWESEKGETIEFGNGQFMRCYDKAGKLQFGKKFKDKNTGEDVYQVKYVLDRKELFSSDEAPSYLRGTINDWEEMLEGERDDD</sequence>
<reference evidence="1 2" key="1">
    <citation type="submission" date="2020-05" db="EMBL/GenBank/DDBJ databases">
        <authorList>
            <person name="Whitworth D."/>
        </authorList>
    </citation>
    <scope>NUCLEOTIDE SEQUENCE [LARGE SCALE GENOMIC DNA]</scope>
    <source>
        <strain evidence="1 2">CA046A</strain>
    </source>
</reference>
<dbReference type="AlphaFoldDB" id="A0A7Y4NJ61"/>
<organism evidence="1 2">
    <name type="scientific">Corallococcus exercitus</name>
    <dbReference type="NCBI Taxonomy" id="2316736"/>
    <lineage>
        <taxon>Bacteria</taxon>
        <taxon>Pseudomonadati</taxon>
        <taxon>Myxococcota</taxon>
        <taxon>Myxococcia</taxon>
        <taxon>Myxococcales</taxon>
        <taxon>Cystobacterineae</taxon>
        <taxon>Myxococcaceae</taxon>
        <taxon>Corallococcus</taxon>
    </lineage>
</organism>
<name>A0A7Y4NJ61_9BACT</name>